<comment type="subcellular location">
    <subcellularLocation>
        <location evidence="2">Cell membrane</location>
        <topology evidence="2">Multi-pass membrane protein</topology>
    </subcellularLocation>
</comment>
<keyword evidence="8" id="KW-0249">Electron transport</keyword>
<dbReference type="PANTHER" id="PTHR30529:SF1">
    <property type="entry name" value="CYTOCHROME B561 HOMOLOG 2"/>
    <property type="match status" value="1"/>
</dbReference>
<feature type="domain" description="Cytochrome b561 bacterial/Ni-hydrogenase" evidence="14">
    <location>
        <begin position="10"/>
        <end position="178"/>
    </location>
</feature>
<feature type="transmembrane region" description="Helical" evidence="13">
    <location>
        <begin position="54"/>
        <end position="73"/>
    </location>
</feature>
<evidence type="ECO:0000256" key="12">
    <source>
        <dbReference type="ARBA" id="ARBA00037975"/>
    </source>
</evidence>
<evidence type="ECO:0000256" key="8">
    <source>
        <dbReference type="ARBA" id="ARBA00022982"/>
    </source>
</evidence>
<evidence type="ECO:0000256" key="10">
    <source>
        <dbReference type="ARBA" id="ARBA00023004"/>
    </source>
</evidence>
<keyword evidence="5" id="KW-0349">Heme</keyword>
<dbReference type="GO" id="GO:0009055">
    <property type="term" value="F:electron transfer activity"/>
    <property type="evidence" value="ECO:0007669"/>
    <property type="project" value="InterPro"/>
</dbReference>
<dbReference type="AlphaFoldDB" id="A0A556ALW7"/>
<proteinExistence type="inferred from homology"/>
<dbReference type="RefSeq" id="WP_143948777.1">
    <property type="nucleotide sequence ID" value="NZ_BAABMB010000006.1"/>
</dbReference>
<protein>
    <submittedName>
        <fullName evidence="15">Cytochrome b</fullName>
    </submittedName>
</protein>
<evidence type="ECO:0000256" key="11">
    <source>
        <dbReference type="ARBA" id="ARBA00023136"/>
    </source>
</evidence>
<feature type="transmembrane region" description="Helical" evidence="13">
    <location>
        <begin position="93"/>
        <end position="112"/>
    </location>
</feature>
<evidence type="ECO:0000256" key="13">
    <source>
        <dbReference type="SAM" id="Phobius"/>
    </source>
</evidence>
<dbReference type="SUPFAM" id="SSF81342">
    <property type="entry name" value="Transmembrane di-heme cytochromes"/>
    <property type="match status" value="1"/>
</dbReference>
<dbReference type="InterPro" id="IPR016174">
    <property type="entry name" value="Di-haem_cyt_TM"/>
</dbReference>
<name>A0A556ALW7_9BURK</name>
<keyword evidence="7" id="KW-0479">Metal-binding</keyword>
<comment type="similarity">
    <text evidence="12">Belongs to the cytochrome b561 family.</text>
</comment>
<dbReference type="EMBL" id="VLTJ01000026">
    <property type="protein sequence ID" value="TSH93876.1"/>
    <property type="molecule type" value="Genomic_DNA"/>
</dbReference>
<evidence type="ECO:0000256" key="2">
    <source>
        <dbReference type="ARBA" id="ARBA00004651"/>
    </source>
</evidence>
<evidence type="ECO:0000256" key="6">
    <source>
        <dbReference type="ARBA" id="ARBA00022692"/>
    </source>
</evidence>
<dbReference type="OrthoDB" id="8536275at2"/>
<reference evidence="15 16" key="1">
    <citation type="submission" date="2019-07" db="EMBL/GenBank/DDBJ databases">
        <title>Qingshengfaniella alkalisoli gen. nov., sp. nov., isolated from saline soil.</title>
        <authorList>
            <person name="Xu L."/>
            <person name="Huang X.-X."/>
            <person name="Sun J.-Q."/>
        </authorList>
    </citation>
    <scope>NUCLEOTIDE SEQUENCE [LARGE SCALE GENOMIC DNA]</scope>
    <source>
        <strain evidence="15 16">DSM 27279</strain>
    </source>
</reference>
<evidence type="ECO:0000256" key="4">
    <source>
        <dbReference type="ARBA" id="ARBA00022475"/>
    </source>
</evidence>
<dbReference type="GO" id="GO:0020037">
    <property type="term" value="F:heme binding"/>
    <property type="evidence" value="ECO:0007669"/>
    <property type="project" value="TreeGrafter"/>
</dbReference>
<dbReference type="Pfam" id="PF01292">
    <property type="entry name" value="Ni_hydr_CYTB"/>
    <property type="match status" value="1"/>
</dbReference>
<accession>A0A556ALW7</accession>
<feature type="transmembrane region" description="Helical" evidence="13">
    <location>
        <begin position="12"/>
        <end position="34"/>
    </location>
</feature>
<dbReference type="GO" id="GO:0022904">
    <property type="term" value="P:respiratory electron transport chain"/>
    <property type="evidence" value="ECO:0007669"/>
    <property type="project" value="InterPro"/>
</dbReference>
<dbReference type="Proteomes" id="UP000318405">
    <property type="component" value="Unassembled WGS sequence"/>
</dbReference>
<comment type="cofactor">
    <cofactor evidence="1">
        <name>heme b</name>
        <dbReference type="ChEBI" id="CHEBI:60344"/>
    </cofactor>
</comment>
<keyword evidence="6 13" id="KW-0812">Transmembrane</keyword>
<evidence type="ECO:0000256" key="7">
    <source>
        <dbReference type="ARBA" id="ARBA00022723"/>
    </source>
</evidence>
<gene>
    <name evidence="15" type="ORF">FOZ76_13385</name>
</gene>
<dbReference type="GO" id="GO:0046872">
    <property type="term" value="F:metal ion binding"/>
    <property type="evidence" value="ECO:0007669"/>
    <property type="project" value="UniProtKB-KW"/>
</dbReference>
<keyword evidence="10" id="KW-0408">Iron</keyword>
<organism evidence="15 16">
    <name type="scientific">Verticiella sediminum</name>
    <dbReference type="NCBI Taxonomy" id="1247510"/>
    <lineage>
        <taxon>Bacteria</taxon>
        <taxon>Pseudomonadati</taxon>
        <taxon>Pseudomonadota</taxon>
        <taxon>Betaproteobacteria</taxon>
        <taxon>Burkholderiales</taxon>
        <taxon>Alcaligenaceae</taxon>
        <taxon>Verticiella</taxon>
    </lineage>
</organism>
<keyword evidence="9 13" id="KW-1133">Transmembrane helix</keyword>
<comment type="caution">
    <text evidence="15">The sequence shown here is derived from an EMBL/GenBank/DDBJ whole genome shotgun (WGS) entry which is preliminary data.</text>
</comment>
<dbReference type="GO" id="GO:0005886">
    <property type="term" value="C:plasma membrane"/>
    <property type="evidence" value="ECO:0007669"/>
    <property type="project" value="UniProtKB-SubCell"/>
</dbReference>
<feature type="transmembrane region" description="Helical" evidence="13">
    <location>
        <begin position="145"/>
        <end position="167"/>
    </location>
</feature>
<evidence type="ECO:0000256" key="5">
    <source>
        <dbReference type="ARBA" id="ARBA00022617"/>
    </source>
</evidence>
<keyword evidence="4" id="KW-1003">Cell membrane</keyword>
<keyword evidence="11 13" id="KW-0472">Membrane</keyword>
<sequence>MRIWDTPTGYGLISRCLHWGMALLFLWQFTGMILRITLGRTPLVSFWVGTHASVGTLLFALVVLRIVWALLNLRHRPPHGGGTRGLAVRVGHAALYALMLVIPGLAILRAYGSGKGLNFFGMTLIEPTGVQVPALTAPASAFHGLLAWVLLAAIAGHIVMVIVHQRLWRDDVASRMMGPLPTDSAKVR</sequence>
<dbReference type="PANTHER" id="PTHR30529">
    <property type="entry name" value="CYTOCHROME B561"/>
    <property type="match status" value="1"/>
</dbReference>
<evidence type="ECO:0000256" key="3">
    <source>
        <dbReference type="ARBA" id="ARBA00022448"/>
    </source>
</evidence>
<evidence type="ECO:0000256" key="9">
    <source>
        <dbReference type="ARBA" id="ARBA00022989"/>
    </source>
</evidence>
<keyword evidence="3" id="KW-0813">Transport</keyword>
<dbReference type="InterPro" id="IPR052168">
    <property type="entry name" value="Cytochrome_b561_oxidase"/>
</dbReference>
<dbReference type="InterPro" id="IPR011577">
    <property type="entry name" value="Cyt_b561_bac/Ni-Hgenase"/>
</dbReference>
<keyword evidence="16" id="KW-1185">Reference proteome</keyword>
<evidence type="ECO:0000259" key="14">
    <source>
        <dbReference type="Pfam" id="PF01292"/>
    </source>
</evidence>
<evidence type="ECO:0000313" key="16">
    <source>
        <dbReference type="Proteomes" id="UP000318405"/>
    </source>
</evidence>
<evidence type="ECO:0000313" key="15">
    <source>
        <dbReference type="EMBL" id="TSH93876.1"/>
    </source>
</evidence>
<evidence type="ECO:0000256" key="1">
    <source>
        <dbReference type="ARBA" id="ARBA00001970"/>
    </source>
</evidence>